<dbReference type="InterPro" id="IPR020846">
    <property type="entry name" value="MFS_dom"/>
</dbReference>
<dbReference type="GO" id="GO:0005886">
    <property type="term" value="C:plasma membrane"/>
    <property type="evidence" value="ECO:0007669"/>
    <property type="project" value="UniProtKB-SubCell"/>
</dbReference>
<accession>A0A3R9ZEZ8</accession>
<feature type="transmembrane region" description="Helical" evidence="6">
    <location>
        <begin position="370"/>
        <end position="391"/>
    </location>
</feature>
<dbReference type="SUPFAM" id="SSF103473">
    <property type="entry name" value="MFS general substrate transporter"/>
    <property type="match status" value="2"/>
</dbReference>
<dbReference type="InterPro" id="IPR036259">
    <property type="entry name" value="MFS_trans_sf"/>
</dbReference>
<keyword evidence="5 6" id="KW-0472">Membrane</keyword>
<evidence type="ECO:0000256" key="2">
    <source>
        <dbReference type="ARBA" id="ARBA00022448"/>
    </source>
</evidence>
<feature type="transmembrane region" description="Helical" evidence="6">
    <location>
        <begin position="62"/>
        <end position="82"/>
    </location>
</feature>
<dbReference type="RefSeq" id="WP_126119887.1">
    <property type="nucleotide sequence ID" value="NZ_RXHJ01000003.1"/>
</dbReference>
<evidence type="ECO:0000256" key="1">
    <source>
        <dbReference type="ARBA" id="ARBA00004651"/>
    </source>
</evidence>
<dbReference type="Proteomes" id="UP000274907">
    <property type="component" value="Unassembled WGS sequence"/>
</dbReference>
<evidence type="ECO:0000313" key="8">
    <source>
        <dbReference type="EMBL" id="RSZ65169.1"/>
    </source>
</evidence>
<organism evidence="8 9">
    <name type="scientific">Corynebacterium hylobatis</name>
    <dbReference type="NCBI Taxonomy" id="1859290"/>
    <lineage>
        <taxon>Bacteria</taxon>
        <taxon>Bacillati</taxon>
        <taxon>Actinomycetota</taxon>
        <taxon>Actinomycetes</taxon>
        <taxon>Mycobacteriales</taxon>
        <taxon>Corynebacteriaceae</taxon>
        <taxon>Corynebacterium</taxon>
    </lineage>
</organism>
<dbReference type="Gene3D" id="1.20.1250.20">
    <property type="entry name" value="MFS general substrate transporter like domains"/>
    <property type="match status" value="1"/>
</dbReference>
<keyword evidence="2" id="KW-0813">Transport</keyword>
<keyword evidence="3 6" id="KW-0812">Transmembrane</keyword>
<dbReference type="AlphaFoldDB" id="A0A3R9ZEZ8"/>
<feature type="transmembrane region" description="Helical" evidence="6">
    <location>
        <begin position="283"/>
        <end position="304"/>
    </location>
</feature>
<name>A0A3R9ZEZ8_9CORY</name>
<dbReference type="CDD" id="cd17321">
    <property type="entry name" value="MFS_MMR_MDR_like"/>
    <property type="match status" value="1"/>
</dbReference>
<reference evidence="8 9" key="1">
    <citation type="submission" date="2018-12" db="EMBL/GenBank/DDBJ databases">
        <title>YIM 101343 draft genome.</title>
        <authorList>
            <person name="Chen X."/>
        </authorList>
    </citation>
    <scope>NUCLEOTIDE SEQUENCE [LARGE SCALE GENOMIC DNA]</scope>
    <source>
        <strain evidence="8 9">YIM 101343</strain>
    </source>
</reference>
<feature type="transmembrane region" description="Helical" evidence="6">
    <location>
        <begin position="346"/>
        <end position="364"/>
    </location>
</feature>
<feature type="transmembrane region" description="Helical" evidence="6">
    <location>
        <begin position="178"/>
        <end position="197"/>
    </location>
</feature>
<dbReference type="PANTHER" id="PTHR42718">
    <property type="entry name" value="MAJOR FACILITATOR SUPERFAMILY MULTIDRUG TRANSPORTER MFSC"/>
    <property type="match status" value="1"/>
</dbReference>
<dbReference type="PANTHER" id="PTHR42718:SF9">
    <property type="entry name" value="MAJOR FACILITATOR SUPERFAMILY MULTIDRUG TRANSPORTER MFSC"/>
    <property type="match status" value="1"/>
</dbReference>
<feature type="transmembrane region" description="Helical" evidence="6">
    <location>
        <begin position="89"/>
        <end position="113"/>
    </location>
</feature>
<evidence type="ECO:0000259" key="7">
    <source>
        <dbReference type="PROSITE" id="PS50850"/>
    </source>
</evidence>
<dbReference type="InterPro" id="IPR011701">
    <property type="entry name" value="MFS"/>
</dbReference>
<evidence type="ECO:0000256" key="3">
    <source>
        <dbReference type="ARBA" id="ARBA00022692"/>
    </source>
</evidence>
<proteinExistence type="predicted"/>
<feature type="transmembrane region" description="Helical" evidence="6">
    <location>
        <begin position="218"/>
        <end position="238"/>
    </location>
</feature>
<dbReference type="Gene3D" id="1.20.1720.10">
    <property type="entry name" value="Multidrug resistance protein D"/>
    <property type="match status" value="1"/>
</dbReference>
<feature type="transmembrane region" description="Helical" evidence="6">
    <location>
        <begin position="316"/>
        <end position="334"/>
    </location>
</feature>
<comment type="caution">
    <text evidence="8">The sequence shown here is derived from an EMBL/GenBank/DDBJ whole genome shotgun (WGS) entry which is preliminary data.</text>
</comment>
<feature type="transmembrane region" description="Helical" evidence="6">
    <location>
        <begin position="244"/>
        <end position="262"/>
    </location>
</feature>
<keyword evidence="4 6" id="KW-1133">Transmembrane helix</keyword>
<feature type="transmembrane region" description="Helical" evidence="6">
    <location>
        <begin position="24"/>
        <end position="42"/>
    </location>
</feature>
<dbReference type="GO" id="GO:0022857">
    <property type="term" value="F:transmembrane transporter activity"/>
    <property type="evidence" value="ECO:0007669"/>
    <property type="project" value="InterPro"/>
</dbReference>
<keyword evidence="9" id="KW-1185">Reference proteome</keyword>
<sequence length="507" mass="52529">MSTSTTAVGPAGADNTFAGSNRTLTGLVLAVLTFWLFAQSALNIGPVMATDAGLPQPTMNTAISLAALFAGMFVVVAGGFADRMGRMKFLYIGLVINIVGALLVGGASGGLAAPMMLGGRALQGLSAAFIMPTSLALVKTYWIGADRQRAVSMWSIGTFGGSGLAAIVGGFLTGTAVGWRGLFVLSAIVSILAMWLIRPIPESKPAADLARKLDIPGIASFLVALLTAQIIATQGSLLGWSSPVVLALAVVFVISLIIFFRVESGNNNAFIDFRLFRSRSFSGAVLANFLMNSCIGVMTVALWMLQFAGGLSPTSAGYATLGYAVCVIAFIRVGEKLLQKMGPRKPMAFGAATMFAAIVLLGFTNLYATAYIVLAAIGFSLFGLGLAFFATPATDTALSSLPEEYAGSGAGLFKMASSLGAAFGLAGSTSIFTALQDNGVPWLAEVIDFIGRQDNVALREAGMVGIAFNAVLALIALVAILVIVPPQKRPADTMVIEPYPEKGSVSR</sequence>
<gene>
    <name evidence="8" type="ORF">EAH68_03245</name>
</gene>
<feature type="domain" description="Major facilitator superfamily (MFS) profile" evidence="7">
    <location>
        <begin position="23"/>
        <end position="488"/>
    </location>
</feature>
<protein>
    <submittedName>
        <fullName evidence="8">MFS transporter</fullName>
    </submittedName>
</protein>
<evidence type="ECO:0000256" key="5">
    <source>
        <dbReference type="ARBA" id="ARBA00023136"/>
    </source>
</evidence>
<dbReference type="PROSITE" id="PS50850">
    <property type="entry name" value="MFS"/>
    <property type="match status" value="1"/>
</dbReference>
<evidence type="ECO:0000313" key="9">
    <source>
        <dbReference type="Proteomes" id="UP000274907"/>
    </source>
</evidence>
<feature type="transmembrane region" description="Helical" evidence="6">
    <location>
        <begin position="461"/>
        <end position="484"/>
    </location>
</feature>
<dbReference type="Pfam" id="PF07690">
    <property type="entry name" value="MFS_1"/>
    <property type="match status" value="1"/>
</dbReference>
<feature type="transmembrane region" description="Helical" evidence="6">
    <location>
        <begin position="151"/>
        <end position="172"/>
    </location>
</feature>
<evidence type="ECO:0000256" key="4">
    <source>
        <dbReference type="ARBA" id="ARBA00022989"/>
    </source>
</evidence>
<feature type="transmembrane region" description="Helical" evidence="6">
    <location>
        <begin position="125"/>
        <end position="144"/>
    </location>
</feature>
<comment type="subcellular location">
    <subcellularLocation>
        <location evidence="1">Cell membrane</location>
        <topology evidence="1">Multi-pass membrane protein</topology>
    </subcellularLocation>
</comment>
<dbReference type="EMBL" id="RXHJ01000003">
    <property type="protein sequence ID" value="RSZ65169.1"/>
    <property type="molecule type" value="Genomic_DNA"/>
</dbReference>
<evidence type="ECO:0000256" key="6">
    <source>
        <dbReference type="SAM" id="Phobius"/>
    </source>
</evidence>
<dbReference type="OrthoDB" id="2412976at2"/>